<proteinExistence type="predicted"/>
<name>A0A4Z2BK89_9TELE</name>
<dbReference type="Pfam" id="PF15392">
    <property type="entry name" value="Joubert"/>
    <property type="match status" value="1"/>
</dbReference>
<dbReference type="AlphaFoldDB" id="A0A4Z2BK89"/>
<organism evidence="2 3">
    <name type="scientific">Takifugu bimaculatus</name>
    <dbReference type="NCBI Taxonomy" id="433685"/>
    <lineage>
        <taxon>Eukaryota</taxon>
        <taxon>Metazoa</taxon>
        <taxon>Chordata</taxon>
        <taxon>Craniata</taxon>
        <taxon>Vertebrata</taxon>
        <taxon>Euteleostomi</taxon>
        <taxon>Actinopterygii</taxon>
        <taxon>Neopterygii</taxon>
        <taxon>Teleostei</taxon>
        <taxon>Neoteleostei</taxon>
        <taxon>Acanthomorphata</taxon>
        <taxon>Eupercaria</taxon>
        <taxon>Tetraodontiformes</taxon>
        <taxon>Tetradontoidea</taxon>
        <taxon>Tetraodontidae</taxon>
        <taxon>Takifugu</taxon>
    </lineage>
</organism>
<dbReference type="InterPro" id="IPR028236">
    <property type="entry name" value="CPLANE1"/>
</dbReference>
<evidence type="ECO:0000313" key="2">
    <source>
        <dbReference type="EMBL" id="TNM91966.1"/>
    </source>
</evidence>
<accession>A0A4Z2BK89</accession>
<protein>
    <submittedName>
        <fullName evidence="2">Uncharacterized protein</fullName>
    </submittedName>
</protein>
<dbReference type="GO" id="GO:0060271">
    <property type="term" value="P:cilium assembly"/>
    <property type="evidence" value="ECO:0007669"/>
    <property type="project" value="TreeGrafter"/>
</dbReference>
<dbReference type="GO" id="GO:0035869">
    <property type="term" value="C:ciliary transition zone"/>
    <property type="evidence" value="ECO:0007669"/>
    <property type="project" value="TreeGrafter"/>
</dbReference>
<evidence type="ECO:0000256" key="1">
    <source>
        <dbReference type="SAM" id="MobiDB-lite"/>
    </source>
</evidence>
<feature type="region of interest" description="Disordered" evidence="1">
    <location>
        <begin position="590"/>
        <end position="610"/>
    </location>
</feature>
<dbReference type="PANTHER" id="PTHR14492:SF4">
    <property type="entry name" value="CILIOGENESIS AND PLANAR POLARITY EFFECTOR 1"/>
    <property type="match status" value="1"/>
</dbReference>
<evidence type="ECO:0000313" key="3">
    <source>
        <dbReference type="Proteomes" id="UP000516260"/>
    </source>
</evidence>
<gene>
    <name evidence="2" type="ORF">fugu_018978</name>
</gene>
<dbReference type="EMBL" id="SWLE01000014">
    <property type="protein sequence ID" value="TNM91966.1"/>
    <property type="molecule type" value="Genomic_DNA"/>
</dbReference>
<dbReference type="Proteomes" id="UP000516260">
    <property type="component" value="Chromosome 21"/>
</dbReference>
<sequence length="924" mass="102944">MGQRHSLSVFSLSQAPYLFKQHLRGKRVVLNQASATRQIWPQTRQPDTAQRTSPHQAVIILIIISHQSTHLLQDAAVGHQMSPMVPPSASVTPLMSLEEEFKASVGRKQSAKAAQGQLHVTPNAADTLPSCISSKRKSNVLFQVVHFIGLVRILLLTVRFCCIYRQKRREEKEGRSKTEVTFRPNDSIIPATEPVNEEPAAKEAVTRGGDASIPCGSSESFLTGQMLLDKAMSTSAELHAFASTCKNPPECHDAFTNTEPARSPVLVDKAVSVSSPTSQSPGNQKFCTEREKIPEWPEKDLVSNGRQFLSVVDLEGKTLHEDLPLHLSPGGTEFTPIYKSSPTSAQLHLLATSVLRSSAATSEPQPNVPVVADLQQRTTHTVVADESPSLSHIETNGDAEKVAAEEVKSELCRAINSQMVAPPRASSNPSTAWFSSHLTEMDAQLAAVQRIADSLEKDFSNTKMLVKSTETTSVSPLNVKNAGAVKKTVRLALPREAWTPRQSISSHASVFEDSEENLAKESVAPNKLWSFYPTSSQGPSNRHHSQETRIEPDTSGISSLLEESENLGQSGLSDTFEILDELVREGFLSPPDLDWTDSQTEQDSRLDRQQSRWMPQNRTLQEDKRKELRTWMRKKQRERLAVYQKHRESLRQRENKPFSTAVTVKPKTKNLAAIQKMRVEKETNLLLEQYSQRTREACSLVGSISSNSVALLNSSMSEGPSLSKATRSSSALPPNDRQRYPLWWKSDQELVLSCSMNNPAVDLVMMLVFFLGIPVKLPVLKKILILDKVGLSLLFGLRQRFQTTARGWDYIDQDRMSQVTRRGMLHDPRSQTKLHSANQSEERLVGHQRKMELSRSIGRTPAGRGIPGELTRMEEDNIMNVLESPQETGTFLAQRSICWIKTLVQDVVMQTWTGWTICLRPAAV</sequence>
<dbReference type="PANTHER" id="PTHR14492">
    <property type="entry name" value="JBTS17"/>
    <property type="match status" value="1"/>
</dbReference>
<feature type="region of interest" description="Disordered" evidence="1">
    <location>
        <begin position="530"/>
        <end position="552"/>
    </location>
</feature>
<keyword evidence="3" id="KW-1185">Reference proteome</keyword>
<reference evidence="2 3" key="1">
    <citation type="submission" date="2019-04" db="EMBL/GenBank/DDBJ databases">
        <title>The sequence and de novo assembly of Takifugu bimaculatus genome using PacBio and Hi-C technologies.</title>
        <authorList>
            <person name="Xu P."/>
            <person name="Liu B."/>
            <person name="Zhou Z."/>
        </authorList>
    </citation>
    <scope>NUCLEOTIDE SEQUENCE [LARGE SCALE GENOMIC DNA]</scope>
    <source>
        <strain evidence="2">TB-2018</strain>
        <tissue evidence="2">Muscle</tissue>
    </source>
</reference>
<comment type="caution">
    <text evidence="2">The sequence shown here is derived from an EMBL/GenBank/DDBJ whole genome shotgun (WGS) entry which is preliminary data.</text>
</comment>